<name>A0A4C1STK6_EUMVA</name>
<sequence length="90" mass="9736">MRKPRRRGCTSTRPSALRPTPAQGARLSSSRTAVHGHAACTRIDNERCGGQSSRDRTNSGVIVCAETGRRRRAHARPPPPVSFDSNPCEG</sequence>
<dbReference type="EMBL" id="BGZK01000013">
    <property type="protein sequence ID" value="GBP04381.1"/>
    <property type="molecule type" value="Genomic_DNA"/>
</dbReference>
<keyword evidence="3" id="KW-1185">Reference proteome</keyword>
<feature type="region of interest" description="Disordered" evidence="1">
    <location>
        <begin position="1"/>
        <end position="33"/>
    </location>
</feature>
<proteinExistence type="predicted"/>
<reference evidence="2 3" key="1">
    <citation type="journal article" date="2019" name="Commun. Biol.">
        <title>The bagworm genome reveals a unique fibroin gene that provides high tensile strength.</title>
        <authorList>
            <person name="Kono N."/>
            <person name="Nakamura H."/>
            <person name="Ohtoshi R."/>
            <person name="Tomita M."/>
            <person name="Numata K."/>
            <person name="Arakawa K."/>
        </authorList>
    </citation>
    <scope>NUCLEOTIDE SEQUENCE [LARGE SCALE GENOMIC DNA]</scope>
</reference>
<evidence type="ECO:0000313" key="3">
    <source>
        <dbReference type="Proteomes" id="UP000299102"/>
    </source>
</evidence>
<evidence type="ECO:0000256" key="1">
    <source>
        <dbReference type="SAM" id="MobiDB-lite"/>
    </source>
</evidence>
<feature type="region of interest" description="Disordered" evidence="1">
    <location>
        <begin position="67"/>
        <end position="90"/>
    </location>
</feature>
<accession>A0A4C1STK6</accession>
<dbReference type="Proteomes" id="UP000299102">
    <property type="component" value="Unassembled WGS sequence"/>
</dbReference>
<comment type="caution">
    <text evidence="2">The sequence shown here is derived from an EMBL/GenBank/DDBJ whole genome shotgun (WGS) entry which is preliminary data.</text>
</comment>
<protein>
    <submittedName>
        <fullName evidence="2">Uncharacterized protein</fullName>
    </submittedName>
</protein>
<dbReference type="AlphaFoldDB" id="A0A4C1STK6"/>
<gene>
    <name evidence="2" type="ORF">EVAR_6569_1</name>
</gene>
<evidence type="ECO:0000313" key="2">
    <source>
        <dbReference type="EMBL" id="GBP04381.1"/>
    </source>
</evidence>
<organism evidence="2 3">
    <name type="scientific">Eumeta variegata</name>
    <name type="common">Bagworm moth</name>
    <name type="synonym">Eumeta japonica</name>
    <dbReference type="NCBI Taxonomy" id="151549"/>
    <lineage>
        <taxon>Eukaryota</taxon>
        <taxon>Metazoa</taxon>
        <taxon>Ecdysozoa</taxon>
        <taxon>Arthropoda</taxon>
        <taxon>Hexapoda</taxon>
        <taxon>Insecta</taxon>
        <taxon>Pterygota</taxon>
        <taxon>Neoptera</taxon>
        <taxon>Endopterygota</taxon>
        <taxon>Lepidoptera</taxon>
        <taxon>Glossata</taxon>
        <taxon>Ditrysia</taxon>
        <taxon>Tineoidea</taxon>
        <taxon>Psychidae</taxon>
        <taxon>Oiketicinae</taxon>
        <taxon>Eumeta</taxon>
    </lineage>
</organism>